<keyword evidence="1" id="KW-0863">Zinc-finger</keyword>
<keyword evidence="1" id="KW-0862">Zinc</keyword>
<accession>A0A2V3IE63</accession>
<evidence type="ECO:0000256" key="1">
    <source>
        <dbReference type="PROSITE-ProRule" id="PRU00288"/>
    </source>
</evidence>
<proteinExistence type="predicted"/>
<dbReference type="PROSITE" id="PS50115">
    <property type="entry name" value="ARFGAP"/>
    <property type="match status" value="1"/>
</dbReference>
<keyword evidence="4" id="KW-1185">Reference proteome</keyword>
<reference evidence="3 4" key="1">
    <citation type="journal article" date="2018" name="Mol. Biol. Evol.">
        <title>Analysis of the draft genome of the red seaweed Gracilariopsis chorda provides insights into genome size evolution in Rhodophyta.</title>
        <authorList>
            <person name="Lee J."/>
            <person name="Yang E.C."/>
            <person name="Graf L."/>
            <person name="Yang J.H."/>
            <person name="Qiu H."/>
            <person name="Zel Zion U."/>
            <person name="Chan C.X."/>
            <person name="Stephens T.G."/>
            <person name="Weber A.P.M."/>
            <person name="Boo G.H."/>
            <person name="Boo S.M."/>
            <person name="Kim K.M."/>
            <person name="Shin Y."/>
            <person name="Jung M."/>
            <person name="Lee S.J."/>
            <person name="Yim H.S."/>
            <person name="Lee J.H."/>
            <person name="Bhattacharya D."/>
            <person name="Yoon H.S."/>
        </authorList>
    </citation>
    <scope>NUCLEOTIDE SEQUENCE [LARGE SCALE GENOMIC DNA]</scope>
    <source>
        <strain evidence="3 4">SKKU-2015</strain>
        <tissue evidence="3">Whole body</tissue>
    </source>
</reference>
<dbReference type="GO" id="GO:0005096">
    <property type="term" value="F:GTPase activator activity"/>
    <property type="evidence" value="ECO:0007669"/>
    <property type="project" value="InterPro"/>
</dbReference>
<gene>
    <name evidence="3" type="ORF">BWQ96_09964</name>
</gene>
<keyword evidence="1" id="KW-0479">Metal-binding</keyword>
<dbReference type="Pfam" id="PF01412">
    <property type="entry name" value="ArfGap"/>
    <property type="match status" value="1"/>
</dbReference>
<sequence>MASAPAQTRSKLGTVYDKSQIEQLQAQYLNELRRMYAATKCADCQTRPANWATLKRAAFVCINCAQALRADASNRVKNCLGTYLWHPDEMEIMRNANSTPTQ</sequence>
<dbReference type="EMBL" id="NBIV01000313">
    <property type="protein sequence ID" value="PXF40308.1"/>
    <property type="molecule type" value="Genomic_DNA"/>
</dbReference>
<dbReference type="SUPFAM" id="SSF57863">
    <property type="entry name" value="ArfGap/RecO-like zinc finger"/>
    <property type="match status" value="1"/>
</dbReference>
<evidence type="ECO:0000259" key="2">
    <source>
        <dbReference type="PROSITE" id="PS50115"/>
    </source>
</evidence>
<dbReference type="Gene3D" id="1.10.220.150">
    <property type="entry name" value="Arf GTPase activating protein"/>
    <property type="match status" value="1"/>
</dbReference>
<name>A0A2V3IE63_9FLOR</name>
<feature type="domain" description="Arf-GAP" evidence="2">
    <location>
        <begin position="26"/>
        <end position="102"/>
    </location>
</feature>
<evidence type="ECO:0000313" key="3">
    <source>
        <dbReference type="EMBL" id="PXF40308.1"/>
    </source>
</evidence>
<evidence type="ECO:0000313" key="4">
    <source>
        <dbReference type="Proteomes" id="UP000247409"/>
    </source>
</evidence>
<dbReference type="OrthoDB" id="10266696at2759"/>
<dbReference type="Proteomes" id="UP000247409">
    <property type="component" value="Unassembled WGS sequence"/>
</dbReference>
<organism evidence="3 4">
    <name type="scientific">Gracilariopsis chorda</name>
    <dbReference type="NCBI Taxonomy" id="448386"/>
    <lineage>
        <taxon>Eukaryota</taxon>
        <taxon>Rhodophyta</taxon>
        <taxon>Florideophyceae</taxon>
        <taxon>Rhodymeniophycidae</taxon>
        <taxon>Gracilariales</taxon>
        <taxon>Gracilariaceae</taxon>
        <taxon>Gracilariopsis</taxon>
    </lineage>
</organism>
<dbReference type="AlphaFoldDB" id="A0A2V3IE63"/>
<comment type="caution">
    <text evidence="3">The sequence shown here is derived from an EMBL/GenBank/DDBJ whole genome shotgun (WGS) entry which is preliminary data.</text>
</comment>
<protein>
    <recommendedName>
        <fullName evidence="2">Arf-GAP domain-containing protein</fullName>
    </recommendedName>
</protein>
<dbReference type="InterPro" id="IPR001164">
    <property type="entry name" value="ArfGAP_dom"/>
</dbReference>
<dbReference type="GO" id="GO:0008270">
    <property type="term" value="F:zinc ion binding"/>
    <property type="evidence" value="ECO:0007669"/>
    <property type="project" value="UniProtKB-KW"/>
</dbReference>
<dbReference type="InterPro" id="IPR038508">
    <property type="entry name" value="ArfGAP_dom_sf"/>
</dbReference>
<dbReference type="InterPro" id="IPR037278">
    <property type="entry name" value="ARFGAP/RecO"/>
</dbReference>